<dbReference type="PANTHER" id="PTHR22911">
    <property type="entry name" value="ACYL-MALONYL CONDENSING ENZYME-RELATED"/>
    <property type="match status" value="1"/>
</dbReference>
<keyword evidence="1" id="KW-1133">Transmembrane helix</keyword>
<feature type="transmembrane region" description="Helical" evidence="1">
    <location>
        <begin position="164"/>
        <end position="181"/>
    </location>
</feature>
<feature type="transmembrane region" description="Helical" evidence="1">
    <location>
        <begin position="278"/>
        <end position="295"/>
    </location>
</feature>
<feature type="domain" description="EamA" evidence="2">
    <location>
        <begin position="164"/>
        <end position="294"/>
    </location>
</feature>
<feature type="transmembrane region" description="Helical" evidence="1">
    <location>
        <begin position="220"/>
        <end position="240"/>
    </location>
</feature>
<feature type="transmembrane region" description="Helical" evidence="1">
    <location>
        <begin position="47"/>
        <end position="67"/>
    </location>
</feature>
<evidence type="ECO:0000256" key="1">
    <source>
        <dbReference type="SAM" id="Phobius"/>
    </source>
</evidence>
<feature type="transmembrane region" description="Helical" evidence="1">
    <location>
        <begin position="140"/>
        <end position="158"/>
    </location>
</feature>
<comment type="caution">
    <text evidence="3">The sequence shown here is derived from an EMBL/GenBank/DDBJ whole genome shotgun (WGS) entry which is preliminary data.</text>
</comment>
<keyword evidence="4" id="KW-1185">Reference proteome</keyword>
<dbReference type="Pfam" id="PF00892">
    <property type="entry name" value="EamA"/>
    <property type="match status" value="2"/>
</dbReference>
<dbReference type="InterPro" id="IPR000620">
    <property type="entry name" value="EamA_dom"/>
</dbReference>
<feature type="transmembrane region" description="Helical" evidence="1">
    <location>
        <begin position="109"/>
        <end position="128"/>
    </location>
</feature>
<protein>
    <submittedName>
        <fullName evidence="3">Drug/metabolite transporter (DMT)-like permease</fullName>
    </submittedName>
</protein>
<sequence length="310" mass="33501">MVSLSEDAGAGAGAGAAAARLRALLLIMLAFLCFACLDTTAKYLGQWLPAMQIVWVRFLTHFLLTLLIFRPWRDMALCLPRNKKLQVARACCLVGSTLFNFLAVRHLQLAQTVSIFFIGPFIVTALAGPMLGEWAGPQRWAAVVVGFLGALIIIQPVPGAFEPAMLLSVGAATSNALYVILTRQMAGRETAQSMIVMPAILASFAIAPLGIAQWETVPSTFLWGLLIATGFFGGLGHWLLIKAHELAPATLLAPFVYSEILWITALGFVIFGDIPPRSTVLGGAIIILSGLFILYRERRTRTPPSIEPRA</sequence>
<feature type="transmembrane region" description="Helical" evidence="1">
    <location>
        <begin position="193"/>
        <end position="214"/>
    </location>
</feature>
<accession>A0ABU0C4Z7</accession>
<evidence type="ECO:0000313" key="4">
    <source>
        <dbReference type="Proteomes" id="UP001230253"/>
    </source>
</evidence>
<feature type="transmembrane region" description="Helical" evidence="1">
    <location>
        <begin position="252"/>
        <end position="272"/>
    </location>
</feature>
<gene>
    <name evidence="3" type="ORF">J2R99_001438</name>
</gene>
<evidence type="ECO:0000313" key="3">
    <source>
        <dbReference type="EMBL" id="MDQ0325589.1"/>
    </source>
</evidence>
<feature type="domain" description="EamA" evidence="2">
    <location>
        <begin position="22"/>
        <end position="154"/>
    </location>
</feature>
<organism evidence="3 4">
    <name type="scientific">Rhodopseudomonas julia</name>
    <dbReference type="NCBI Taxonomy" id="200617"/>
    <lineage>
        <taxon>Bacteria</taxon>
        <taxon>Pseudomonadati</taxon>
        <taxon>Pseudomonadota</taxon>
        <taxon>Alphaproteobacteria</taxon>
        <taxon>Hyphomicrobiales</taxon>
        <taxon>Nitrobacteraceae</taxon>
        <taxon>Rhodopseudomonas</taxon>
    </lineage>
</organism>
<keyword evidence="1" id="KW-0812">Transmembrane</keyword>
<dbReference type="PANTHER" id="PTHR22911:SF103">
    <property type="entry name" value="BLR2811 PROTEIN"/>
    <property type="match status" value="1"/>
</dbReference>
<dbReference type="InterPro" id="IPR037185">
    <property type="entry name" value="EmrE-like"/>
</dbReference>
<dbReference type="SUPFAM" id="SSF103481">
    <property type="entry name" value="Multidrug resistance efflux transporter EmrE"/>
    <property type="match status" value="2"/>
</dbReference>
<dbReference type="Proteomes" id="UP001230253">
    <property type="component" value="Unassembled WGS sequence"/>
</dbReference>
<feature type="transmembrane region" description="Helical" evidence="1">
    <location>
        <begin position="21"/>
        <end position="41"/>
    </location>
</feature>
<dbReference type="RefSeq" id="WP_307153772.1">
    <property type="nucleotide sequence ID" value="NZ_JAUSUK010000001.1"/>
</dbReference>
<reference evidence="3 4" key="1">
    <citation type="submission" date="2023-07" db="EMBL/GenBank/DDBJ databases">
        <title>Genomic Encyclopedia of Type Strains, Phase IV (KMG-IV): sequencing the most valuable type-strain genomes for metagenomic binning, comparative biology and taxonomic classification.</title>
        <authorList>
            <person name="Goeker M."/>
        </authorList>
    </citation>
    <scope>NUCLEOTIDE SEQUENCE [LARGE SCALE GENOMIC DNA]</scope>
    <source>
        <strain evidence="3 4">DSM 11549</strain>
    </source>
</reference>
<keyword evidence="1" id="KW-0472">Membrane</keyword>
<name>A0ABU0C4Z7_9BRAD</name>
<evidence type="ECO:0000259" key="2">
    <source>
        <dbReference type="Pfam" id="PF00892"/>
    </source>
</evidence>
<feature type="transmembrane region" description="Helical" evidence="1">
    <location>
        <begin position="87"/>
        <end position="103"/>
    </location>
</feature>
<dbReference type="EMBL" id="JAUSUK010000001">
    <property type="protein sequence ID" value="MDQ0325589.1"/>
    <property type="molecule type" value="Genomic_DNA"/>
</dbReference>
<proteinExistence type="predicted"/>